<protein>
    <recommendedName>
        <fullName evidence="3">Macroglobulin domain-containing protein</fullName>
    </recommendedName>
</protein>
<keyword evidence="2" id="KW-1185">Reference proteome</keyword>
<dbReference type="RefSeq" id="WP_207330245.1">
    <property type="nucleotide sequence ID" value="NZ_JAFMYW010000005.1"/>
</dbReference>
<evidence type="ECO:0000313" key="1">
    <source>
        <dbReference type="EMBL" id="MBO0950286.1"/>
    </source>
</evidence>
<gene>
    <name evidence="1" type="ORF">J2I46_16955</name>
</gene>
<dbReference type="SUPFAM" id="SSF81296">
    <property type="entry name" value="E set domains"/>
    <property type="match status" value="1"/>
</dbReference>
<dbReference type="InterPro" id="IPR014756">
    <property type="entry name" value="Ig_E-set"/>
</dbReference>
<accession>A0ABS3JJW4</accession>
<evidence type="ECO:0008006" key="3">
    <source>
        <dbReference type="Google" id="ProtNLM"/>
    </source>
</evidence>
<name>A0ABS3JJW4_9BACT</name>
<reference evidence="1 2" key="1">
    <citation type="submission" date="2021-03" db="EMBL/GenBank/DDBJ databases">
        <title>Fibrella sp. HMF5405 genome sequencing and assembly.</title>
        <authorList>
            <person name="Kang H."/>
            <person name="Kim H."/>
            <person name="Bae S."/>
            <person name="Joh K."/>
        </authorList>
    </citation>
    <scope>NUCLEOTIDE SEQUENCE [LARGE SCALE GENOMIC DNA]</scope>
    <source>
        <strain evidence="1 2">HMF5405</strain>
    </source>
</reference>
<dbReference type="Proteomes" id="UP000664628">
    <property type="component" value="Unassembled WGS sequence"/>
</dbReference>
<sequence length="355" mass="39271">MFAIGLGTPENIQPTALAQLTGGNNGYILMTGNIGVDDYFLLTKYYQQILAGITNMQIVVDPEGWLQPGASVRIPFRVNETDWQVDAVLHSPLPDAITYQLETPDGQIIDPGSLAGEPASQFVTDQKSAFYRLSLPVSKVGAQHPQGVWHAILTLDARRFKRYLEKLKDDKTEYRMSQAHGLRYAFVAQARSVLTMQTYLSQTSYEPGAMVQLRVVVTEYSYPAQRGGRVNVVVTSPDGSQTTYPAPETADGIFEMHWVAALSGVYRVHVLGSGMTTLGSRWTREALRSAIVWKGGDTKPPRPSDYERFCQLIGCWQKNGALDAKRLQELGINLTALRRCLCTPARTEQTGPQKG</sequence>
<organism evidence="1 2">
    <name type="scientific">Fibrella forsythiae</name>
    <dbReference type="NCBI Taxonomy" id="2817061"/>
    <lineage>
        <taxon>Bacteria</taxon>
        <taxon>Pseudomonadati</taxon>
        <taxon>Bacteroidota</taxon>
        <taxon>Cytophagia</taxon>
        <taxon>Cytophagales</taxon>
        <taxon>Spirosomataceae</taxon>
        <taxon>Fibrella</taxon>
    </lineage>
</organism>
<proteinExistence type="predicted"/>
<comment type="caution">
    <text evidence="1">The sequence shown here is derived from an EMBL/GenBank/DDBJ whole genome shotgun (WGS) entry which is preliminary data.</text>
</comment>
<evidence type="ECO:0000313" key="2">
    <source>
        <dbReference type="Proteomes" id="UP000664628"/>
    </source>
</evidence>
<dbReference type="EMBL" id="JAFMYW010000005">
    <property type="protein sequence ID" value="MBO0950286.1"/>
    <property type="molecule type" value="Genomic_DNA"/>
</dbReference>